<dbReference type="Proteomes" id="UP000051256">
    <property type="component" value="Unassembled WGS sequence"/>
</dbReference>
<dbReference type="STRING" id="1423802.FC56_GL001209"/>
<evidence type="ECO:0000313" key="5">
    <source>
        <dbReference type="EMBL" id="KRM94257.1"/>
    </source>
</evidence>
<dbReference type="InterPro" id="IPR002577">
    <property type="entry name" value="HTH_HxlR"/>
</dbReference>
<accession>A0A0R2CQX1</accession>
<evidence type="ECO:0000256" key="2">
    <source>
        <dbReference type="ARBA" id="ARBA00023125"/>
    </source>
</evidence>
<dbReference type="PANTHER" id="PTHR33204:SF38">
    <property type="entry name" value="HTH-TYPE TRANSCRIPTIONAL ACTIVATOR HXLR"/>
    <property type="match status" value="1"/>
</dbReference>
<evidence type="ECO:0000256" key="3">
    <source>
        <dbReference type="ARBA" id="ARBA00023163"/>
    </source>
</evidence>
<dbReference type="InterPro" id="IPR036390">
    <property type="entry name" value="WH_DNA-bd_sf"/>
</dbReference>
<keyword evidence="1" id="KW-0805">Transcription regulation</keyword>
<evidence type="ECO:0000256" key="1">
    <source>
        <dbReference type="ARBA" id="ARBA00023015"/>
    </source>
</evidence>
<organism evidence="5 6">
    <name type="scientific">Lentilactobacillus senioris DSM 24302 = JCM 17472</name>
    <dbReference type="NCBI Taxonomy" id="1423802"/>
    <lineage>
        <taxon>Bacteria</taxon>
        <taxon>Bacillati</taxon>
        <taxon>Bacillota</taxon>
        <taxon>Bacilli</taxon>
        <taxon>Lactobacillales</taxon>
        <taxon>Lactobacillaceae</taxon>
        <taxon>Lentilactobacillus</taxon>
    </lineage>
</organism>
<protein>
    <submittedName>
        <fullName evidence="5">Phage integrase family site-specific recombinase</fullName>
    </submittedName>
</protein>
<proteinExistence type="predicted"/>
<dbReference type="RefSeq" id="WP_054670300.1">
    <property type="nucleotide sequence ID" value="NZ_AYZR01000004.1"/>
</dbReference>
<dbReference type="PROSITE" id="PS51118">
    <property type="entry name" value="HTH_HXLR"/>
    <property type="match status" value="1"/>
</dbReference>
<dbReference type="InterPro" id="IPR036388">
    <property type="entry name" value="WH-like_DNA-bd_sf"/>
</dbReference>
<dbReference type="PANTHER" id="PTHR33204">
    <property type="entry name" value="TRANSCRIPTIONAL REGULATOR, MARR FAMILY"/>
    <property type="match status" value="1"/>
</dbReference>
<keyword evidence="2" id="KW-0238">DNA-binding</keyword>
<dbReference type="AlphaFoldDB" id="A0A0R2CQX1"/>
<gene>
    <name evidence="5" type="ORF">FC56_GL001209</name>
</gene>
<dbReference type="Pfam" id="PF01638">
    <property type="entry name" value="HxlR"/>
    <property type="match status" value="1"/>
</dbReference>
<evidence type="ECO:0000259" key="4">
    <source>
        <dbReference type="PROSITE" id="PS51118"/>
    </source>
</evidence>
<feature type="domain" description="HTH hxlR-type" evidence="4">
    <location>
        <begin position="7"/>
        <end position="106"/>
    </location>
</feature>
<keyword evidence="3" id="KW-0804">Transcription</keyword>
<dbReference type="GO" id="GO:0003677">
    <property type="term" value="F:DNA binding"/>
    <property type="evidence" value="ECO:0007669"/>
    <property type="project" value="UniProtKB-KW"/>
</dbReference>
<dbReference type="EMBL" id="AYZR01000004">
    <property type="protein sequence ID" value="KRM94257.1"/>
    <property type="molecule type" value="Genomic_DNA"/>
</dbReference>
<reference evidence="5 6" key="1">
    <citation type="journal article" date="2015" name="Genome Announc.">
        <title>Expanding the biotechnology potential of lactobacilli through comparative genomics of 213 strains and associated genera.</title>
        <authorList>
            <person name="Sun Z."/>
            <person name="Harris H.M."/>
            <person name="McCann A."/>
            <person name="Guo C."/>
            <person name="Argimon S."/>
            <person name="Zhang W."/>
            <person name="Yang X."/>
            <person name="Jeffery I.B."/>
            <person name="Cooney J.C."/>
            <person name="Kagawa T.F."/>
            <person name="Liu W."/>
            <person name="Song Y."/>
            <person name="Salvetti E."/>
            <person name="Wrobel A."/>
            <person name="Rasinkangas P."/>
            <person name="Parkhill J."/>
            <person name="Rea M.C."/>
            <person name="O'Sullivan O."/>
            <person name="Ritari J."/>
            <person name="Douillard F.P."/>
            <person name="Paul Ross R."/>
            <person name="Yang R."/>
            <person name="Briner A.E."/>
            <person name="Felis G.E."/>
            <person name="de Vos W.M."/>
            <person name="Barrangou R."/>
            <person name="Klaenhammer T.R."/>
            <person name="Caufield P.W."/>
            <person name="Cui Y."/>
            <person name="Zhang H."/>
            <person name="O'Toole P.W."/>
        </authorList>
    </citation>
    <scope>NUCLEOTIDE SEQUENCE [LARGE SCALE GENOMIC DNA]</scope>
    <source>
        <strain evidence="5 6">DSM 24302</strain>
    </source>
</reference>
<evidence type="ECO:0000313" key="6">
    <source>
        <dbReference type="Proteomes" id="UP000051256"/>
    </source>
</evidence>
<dbReference type="PATRIC" id="fig|1423802.4.peg.1225"/>
<comment type="caution">
    <text evidence="5">The sequence shown here is derived from an EMBL/GenBank/DDBJ whole genome shotgun (WGS) entry which is preliminary data.</text>
</comment>
<sequence length="136" mass="15562">MAKEVLSEIEVTLNVIGGKWKPLILHLLQTQGTKRYSEILRYLETAPKKTVTAQLRELEDDQIIKREVIPTAPVQVNYSVTELGKSLFPLLDVMCSWGYVNMNDQYQLKHPTCEPDEATMLDKQDKLNRLGQLFTG</sequence>
<keyword evidence="6" id="KW-1185">Reference proteome</keyword>
<name>A0A0R2CQX1_9LACO</name>
<dbReference type="SUPFAM" id="SSF46785">
    <property type="entry name" value="Winged helix' DNA-binding domain"/>
    <property type="match status" value="1"/>
</dbReference>
<dbReference type="Gene3D" id="1.10.10.10">
    <property type="entry name" value="Winged helix-like DNA-binding domain superfamily/Winged helix DNA-binding domain"/>
    <property type="match status" value="1"/>
</dbReference>